<evidence type="ECO:0000256" key="1">
    <source>
        <dbReference type="ARBA" id="ARBA00001971"/>
    </source>
</evidence>
<dbReference type="PRINTS" id="PR00463">
    <property type="entry name" value="EP450I"/>
</dbReference>
<dbReference type="Pfam" id="PF00067">
    <property type="entry name" value="p450"/>
    <property type="match status" value="1"/>
</dbReference>
<evidence type="ECO:0000256" key="6">
    <source>
        <dbReference type="ARBA" id="ARBA00023004"/>
    </source>
</evidence>
<organism evidence="9 10">
    <name type="scientific">Coniosporium apollinis</name>
    <dbReference type="NCBI Taxonomy" id="61459"/>
    <lineage>
        <taxon>Eukaryota</taxon>
        <taxon>Fungi</taxon>
        <taxon>Dikarya</taxon>
        <taxon>Ascomycota</taxon>
        <taxon>Pezizomycotina</taxon>
        <taxon>Dothideomycetes</taxon>
        <taxon>Dothideomycetes incertae sedis</taxon>
        <taxon>Coniosporium</taxon>
    </lineage>
</organism>
<evidence type="ECO:0008006" key="11">
    <source>
        <dbReference type="Google" id="ProtNLM"/>
    </source>
</evidence>
<keyword evidence="6 8" id="KW-0408">Iron</keyword>
<sequence length="536" mass="60892">MALLILFSLAVLYCLYSSITSYLSERRFRAFALAHGCEPPAHAPAKLPLGIDFVWRALTYERHGLDLLDDLIMARYRSMGRNTFTSTALGTTVLSTVEPANLQAILATKFKDFEIGPRRHKQFGILLGRNIFTSDGPFWEHSRAMFRPQFAREQINDLDSTEKATQALFQVIPVGEDGWTKETDLMTLFFRFTLDTATEFLFGESVDSQLAAVENVAASGHRAMAAEKAGGDVGFAEAFDIAQNWMGLRVRALGLYWLVDSVKLRKSVKLIREFTDYYVRLALEKKAQGGEKEKTLEEGERKKYVLVDALVNETRDSEELRDQMLGILLAGRDTTATLLSWVFIVLTKNPHIFNKLRSAILSDFGPTPSPSRPITFASLKSCKYLQHVLHETLRLHPSVPLNNRVAARDTVLPVGGGPDGTKPVAMRKGEMVNFTPYILHRRRDLWGEDVEEFRPERWEGRRIDWSFLPFSGGPRICLGQQYALTEAGYLIIRMLQRFDRIEGVGEHWQKKPRKKISLTMYPLDGVKVRLRMAREV</sequence>
<evidence type="ECO:0000256" key="8">
    <source>
        <dbReference type="RuleBase" id="RU000461"/>
    </source>
</evidence>
<name>A0ABQ9NQI6_9PEZI</name>
<dbReference type="InterPro" id="IPR017972">
    <property type="entry name" value="Cyt_P450_CS"/>
</dbReference>
<dbReference type="InterPro" id="IPR002401">
    <property type="entry name" value="Cyt_P450_E_grp-I"/>
</dbReference>
<proteinExistence type="inferred from homology"/>
<reference evidence="9" key="1">
    <citation type="submission" date="2022-10" db="EMBL/GenBank/DDBJ databases">
        <title>Culturing micro-colonial fungi from biological soil crusts in the Mojave desert and describing Neophaeococcomyces mojavensis, and introducing the new genera and species Taxawa tesnikishii.</title>
        <authorList>
            <person name="Kurbessoian T."/>
            <person name="Stajich J.E."/>
        </authorList>
    </citation>
    <scope>NUCLEOTIDE SEQUENCE</scope>
    <source>
        <strain evidence="9">TK_1</strain>
    </source>
</reference>
<dbReference type="EMBL" id="JAPDRL010000045">
    <property type="protein sequence ID" value="KAJ9663142.1"/>
    <property type="molecule type" value="Genomic_DNA"/>
</dbReference>
<evidence type="ECO:0000256" key="5">
    <source>
        <dbReference type="ARBA" id="ARBA00023002"/>
    </source>
</evidence>
<dbReference type="PANTHER" id="PTHR24287:SF1">
    <property type="entry name" value="P450, PUTATIVE (EUROFUNG)-RELATED"/>
    <property type="match status" value="1"/>
</dbReference>
<evidence type="ECO:0000256" key="4">
    <source>
        <dbReference type="ARBA" id="ARBA00022723"/>
    </source>
</evidence>
<evidence type="ECO:0000313" key="9">
    <source>
        <dbReference type="EMBL" id="KAJ9663142.1"/>
    </source>
</evidence>
<keyword evidence="4 8" id="KW-0479">Metal-binding</keyword>
<keyword evidence="5 8" id="KW-0560">Oxidoreductase</keyword>
<dbReference type="PROSITE" id="PS00086">
    <property type="entry name" value="CYTOCHROME_P450"/>
    <property type="match status" value="1"/>
</dbReference>
<comment type="similarity">
    <text evidence="2 8">Belongs to the cytochrome P450 family.</text>
</comment>
<keyword evidence="10" id="KW-1185">Reference proteome</keyword>
<accession>A0ABQ9NQI6</accession>
<comment type="caution">
    <text evidence="9">The sequence shown here is derived from an EMBL/GenBank/DDBJ whole genome shotgun (WGS) entry which is preliminary data.</text>
</comment>
<dbReference type="CDD" id="cd11063">
    <property type="entry name" value="CYP52"/>
    <property type="match status" value="1"/>
</dbReference>
<dbReference type="InterPro" id="IPR036396">
    <property type="entry name" value="Cyt_P450_sf"/>
</dbReference>
<evidence type="ECO:0000256" key="2">
    <source>
        <dbReference type="ARBA" id="ARBA00010617"/>
    </source>
</evidence>
<protein>
    <recommendedName>
        <fullName evidence="11">Cytochrome P450</fullName>
    </recommendedName>
</protein>
<dbReference type="PRINTS" id="PR00385">
    <property type="entry name" value="P450"/>
</dbReference>
<dbReference type="InterPro" id="IPR047146">
    <property type="entry name" value="Cyt_P450_E_CYP52_fungi"/>
</dbReference>
<keyword evidence="3 8" id="KW-0349">Heme</keyword>
<evidence type="ECO:0000256" key="7">
    <source>
        <dbReference type="ARBA" id="ARBA00023033"/>
    </source>
</evidence>
<dbReference type="SUPFAM" id="SSF48264">
    <property type="entry name" value="Cytochrome P450"/>
    <property type="match status" value="1"/>
</dbReference>
<evidence type="ECO:0000256" key="3">
    <source>
        <dbReference type="ARBA" id="ARBA00022617"/>
    </source>
</evidence>
<comment type="cofactor">
    <cofactor evidence="1">
        <name>heme</name>
        <dbReference type="ChEBI" id="CHEBI:30413"/>
    </cofactor>
</comment>
<evidence type="ECO:0000313" key="10">
    <source>
        <dbReference type="Proteomes" id="UP001172684"/>
    </source>
</evidence>
<dbReference type="Gene3D" id="1.10.630.10">
    <property type="entry name" value="Cytochrome P450"/>
    <property type="match status" value="1"/>
</dbReference>
<gene>
    <name evidence="9" type="ORF">H2201_005814</name>
</gene>
<keyword evidence="7 8" id="KW-0503">Monooxygenase</keyword>
<dbReference type="PANTHER" id="PTHR24287">
    <property type="entry name" value="P450, PUTATIVE (EUROFUNG)-RELATED"/>
    <property type="match status" value="1"/>
</dbReference>
<dbReference type="InterPro" id="IPR001128">
    <property type="entry name" value="Cyt_P450"/>
</dbReference>
<dbReference type="Proteomes" id="UP001172684">
    <property type="component" value="Unassembled WGS sequence"/>
</dbReference>